<dbReference type="KEGG" id="qdo:H9Q78_14290"/>
<accession>A0A7G9G8F7</accession>
<dbReference type="AlphaFoldDB" id="A0A7G9G8F7"/>
<reference evidence="3 4" key="1">
    <citation type="submission" date="2020-08" db="EMBL/GenBank/DDBJ databases">
        <authorList>
            <person name="Liu C."/>
            <person name="Sun Q."/>
        </authorList>
    </citation>
    <scope>NUCLEOTIDE SEQUENCE [LARGE SCALE GENOMIC DNA]</scope>
    <source>
        <strain evidence="3 4">NSJ-38</strain>
    </source>
</reference>
<evidence type="ECO:0000256" key="1">
    <source>
        <dbReference type="SAM" id="Coils"/>
    </source>
</evidence>
<keyword evidence="2" id="KW-0812">Transmembrane</keyword>
<feature type="coiled-coil region" evidence="1">
    <location>
        <begin position="81"/>
        <end position="108"/>
    </location>
</feature>
<protein>
    <submittedName>
        <fullName evidence="3">Cell division protein FtsL</fullName>
    </submittedName>
</protein>
<keyword evidence="3" id="KW-0132">Cell division</keyword>
<name>A0A7G9G8F7_9FIRM</name>
<keyword evidence="3" id="KW-0131">Cell cycle</keyword>
<proteinExistence type="predicted"/>
<evidence type="ECO:0000313" key="4">
    <source>
        <dbReference type="Proteomes" id="UP000515823"/>
    </source>
</evidence>
<evidence type="ECO:0000256" key="2">
    <source>
        <dbReference type="SAM" id="Phobius"/>
    </source>
</evidence>
<keyword evidence="1" id="KW-0175">Coiled coil</keyword>
<gene>
    <name evidence="3" type="ORF">H9Q78_14290</name>
</gene>
<keyword evidence="2" id="KW-1133">Transmembrane helix</keyword>
<dbReference type="EMBL" id="CP060634">
    <property type="protein sequence ID" value="QNM07089.1"/>
    <property type="molecule type" value="Genomic_DNA"/>
</dbReference>
<keyword evidence="2" id="KW-0472">Membrane</keyword>
<organism evidence="3 4">
    <name type="scientific">Qiania dongpingensis</name>
    <dbReference type="NCBI Taxonomy" id="2763669"/>
    <lineage>
        <taxon>Bacteria</taxon>
        <taxon>Bacillati</taxon>
        <taxon>Bacillota</taxon>
        <taxon>Clostridia</taxon>
        <taxon>Lachnospirales</taxon>
        <taxon>Lachnospiraceae</taxon>
        <taxon>Qiania</taxon>
    </lineage>
</organism>
<dbReference type="Proteomes" id="UP000515823">
    <property type="component" value="Chromosome"/>
</dbReference>
<keyword evidence="4" id="KW-1185">Reference proteome</keyword>
<dbReference type="GO" id="GO:0051301">
    <property type="term" value="P:cell division"/>
    <property type="evidence" value="ECO:0007669"/>
    <property type="project" value="UniProtKB-KW"/>
</dbReference>
<sequence length="156" mass="18423">MGRQYDRKPYLYTEIDGNTARQLEEQEFYVPDDRRAEEVRRSRRNREKALQMSPAYVMFLTMACVAVLAVCVNYLKVQASIRTRITNIEEMEANLEELRDINEATQSRIAVASDIHQIYKTATEELGMVYPDDSQVIYYDRTESEYVQQYEDIPRE</sequence>
<feature type="transmembrane region" description="Helical" evidence="2">
    <location>
        <begin position="55"/>
        <end position="75"/>
    </location>
</feature>
<evidence type="ECO:0000313" key="3">
    <source>
        <dbReference type="EMBL" id="QNM07089.1"/>
    </source>
</evidence>